<sequence length="160" mass="18455">MIIIEQQASNIIKDILSSHNIDETGLSIKKNTGYVSVNIDTRLAFRVKFTGKKYYLSVSNRFKDLFSDLNAYYIKSDKDYLRIPLKNPEDLYSLSDKIVEVYSIIMDNGPIDTFGCCSLYQKCSDAKQCIDPDREHAKGCIYRTHLEKGEIFYGRNRNVN</sequence>
<evidence type="ECO:0000313" key="2">
    <source>
        <dbReference type="Proteomes" id="UP000003340"/>
    </source>
</evidence>
<dbReference type="AlphaFoldDB" id="C0EF56"/>
<gene>
    <name evidence="1" type="ORF">CLOSTMETH_02497</name>
</gene>
<reference evidence="1 2" key="2">
    <citation type="submission" date="2009-02" db="EMBL/GenBank/DDBJ databases">
        <title>Draft genome sequence of Clostridium methylpentosum (DSM 5476).</title>
        <authorList>
            <person name="Sudarsanam P."/>
            <person name="Ley R."/>
            <person name="Guruge J."/>
            <person name="Turnbaugh P.J."/>
            <person name="Mahowald M."/>
            <person name="Liep D."/>
            <person name="Gordon J."/>
        </authorList>
    </citation>
    <scope>NUCLEOTIDE SEQUENCE [LARGE SCALE GENOMIC DNA]</scope>
    <source>
        <strain evidence="1 2">DSM 5476</strain>
    </source>
</reference>
<reference evidence="1 2" key="1">
    <citation type="submission" date="2009-01" db="EMBL/GenBank/DDBJ databases">
        <authorList>
            <person name="Fulton L."/>
            <person name="Clifton S."/>
            <person name="Fulton B."/>
            <person name="Xu J."/>
            <person name="Minx P."/>
            <person name="Pepin K.H."/>
            <person name="Johnson M."/>
            <person name="Bhonagiri V."/>
            <person name="Nash W.E."/>
            <person name="Mardis E.R."/>
            <person name="Wilson R.K."/>
        </authorList>
    </citation>
    <scope>NUCLEOTIDE SEQUENCE [LARGE SCALE GENOMIC DNA]</scope>
    <source>
        <strain evidence="1 2">DSM 5476</strain>
    </source>
</reference>
<comment type="caution">
    <text evidence="1">The sequence shown here is derived from an EMBL/GenBank/DDBJ whole genome shotgun (WGS) entry which is preliminary data.</text>
</comment>
<dbReference type="HOGENOM" id="CLU_1649183_0_0_9"/>
<accession>C0EF56</accession>
<keyword evidence="2" id="KW-1185">Reference proteome</keyword>
<organism evidence="1 2">
    <name type="scientific">[Clostridium] methylpentosum DSM 5476</name>
    <dbReference type="NCBI Taxonomy" id="537013"/>
    <lineage>
        <taxon>Bacteria</taxon>
        <taxon>Bacillati</taxon>
        <taxon>Bacillota</taxon>
        <taxon>Clostridia</taxon>
        <taxon>Eubacteriales</taxon>
        <taxon>Oscillospiraceae</taxon>
        <taxon>Oscillospiraceae incertae sedis</taxon>
    </lineage>
</organism>
<name>C0EF56_9FIRM</name>
<protein>
    <submittedName>
        <fullName evidence="1">Uncharacterized protein</fullName>
    </submittedName>
</protein>
<evidence type="ECO:0000313" key="1">
    <source>
        <dbReference type="EMBL" id="EEG29889.1"/>
    </source>
</evidence>
<dbReference type="EMBL" id="ACEC01000083">
    <property type="protein sequence ID" value="EEG29889.1"/>
    <property type="molecule type" value="Genomic_DNA"/>
</dbReference>
<proteinExistence type="predicted"/>
<dbReference type="Proteomes" id="UP000003340">
    <property type="component" value="Unassembled WGS sequence"/>
</dbReference>